<reference evidence="1 2" key="1">
    <citation type="submission" date="2016-04" db="EMBL/GenBank/DDBJ databases">
        <title>Genome analyses suggest a sexual origin of heterokaryosis in a supposedly ancient asexual fungus.</title>
        <authorList>
            <person name="Ropars J."/>
            <person name="Sedzielewska K."/>
            <person name="Noel J."/>
            <person name="Charron P."/>
            <person name="Farinelli L."/>
            <person name="Marton T."/>
            <person name="Kruger M."/>
            <person name="Pelin A."/>
            <person name="Brachmann A."/>
            <person name="Corradi N."/>
        </authorList>
    </citation>
    <scope>NUCLEOTIDE SEQUENCE [LARGE SCALE GENOMIC DNA]</scope>
    <source>
        <strain evidence="1 2">C2</strain>
    </source>
</reference>
<evidence type="ECO:0000313" key="1">
    <source>
        <dbReference type="EMBL" id="PKK70928.1"/>
    </source>
</evidence>
<comment type="caution">
    <text evidence="1">The sequence shown here is derived from an EMBL/GenBank/DDBJ whole genome shotgun (WGS) entry which is preliminary data.</text>
</comment>
<accession>A0A2N1NAN5</accession>
<organism evidence="1 2">
    <name type="scientific">Rhizophagus irregularis</name>
    <dbReference type="NCBI Taxonomy" id="588596"/>
    <lineage>
        <taxon>Eukaryota</taxon>
        <taxon>Fungi</taxon>
        <taxon>Fungi incertae sedis</taxon>
        <taxon>Mucoromycota</taxon>
        <taxon>Glomeromycotina</taxon>
        <taxon>Glomeromycetes</taxon>
        <taxon>Glomerales</taxon>
        <taxon>Glomeraceae</taxon>
        <taxon>Rhizophagus</taxon>
    </lineage>
</organism>
<sequence>MTRINGNTWFIRIDLNLEHWSDYGIMLRSYGKHFFNNNSFPIHFLLIFFSFRSDQRPLL</sequence>
<reference evidence="1 2" key="2">
    <citation type="submission" date="2017-10" db="EMBL/GenBank/DDBJ databases">
        <title>Extensive intraspecific genome diversity in a model arbuscular mycorrhizal fungus.</title>
        <authorList>
            <person name="Chen E.C.H."/>
            <person name="Morin E."/>
            <person name="Baudet D."/>
            <person name="Noel J."/>
            <person name="Ndikumana S."/>
            <person name="Charron P."/>
            <person name="St-Onge C."/>
            <person name="Giorgi J."/>
            <person name="Grigoriev I.V."/>
            <person name="Roux C."/>
            <person name="Martin F.M."/>
            <person name="Corradi N."/>
        </authorList>
    </citation>
    <scope>NUCLEOTIDE SEQUENCE [LARGE SCALE GENOMIC DNA]</scope>
    <source>
        <strain evidence="1 2">C2</strain>
    </source>
</reference>
<dbReference type="Proteomes" id="UP000233469">
    <property type="component" value="Unassembled WGS sequence"/>
</dbReference>
<name>A0A2N1NAN5_9GLOM</name>
<protein>
    <submittedName>
        <fullName evidence="1">Uncharacterized protein</fullName>
    </submittedName>
</protein>
<dbReference type="AlphaFoldDB" id="A0A2N1NAN5"/>
<gene>
    <name evidence="1" type="ORF">RhiirC2_445018</name>
</gene>
<evidence type="ECO:0000313" key="2">
    <source>
        <dbReference type="Proteomes" id="UP000233469"/>
    </source>
</evidence>
<proteinExistence type="predicted"/>
<dbReference type="EMBL" id="LLXL01000565">
    <property type="protein sequence ID" value="PKK70928.1"/>
    <property type="molecule type" value="Genomic_DNA"/>
</dbReference>